<dbReference type="InterPro" id="IPR036390">
    <property type="entry name" value="WH_DNA-bd_sf"/>
</dbReference>
<evidence type="ECO:0000256" key="7">
    <source>
        <dbReference type="ARBA" id="ARBA00023242"/>
    </source>
</evidence>
<evidence type="ECO:0000256" key="1">
    <source>
        <dbReference type="ARBA" id="ARBA00004123"/>
    </source>
</evidence>
<protein>
    <recommendedName>
        <fullName evidence="3">General transcription factor IIF subunit 2</fullName>
    </recommendedName>
    <alternativeName>
        <fullName evidence="8">Transcription initiation factor IIF subunit beta</fullName>
    </alternativeName>
</protein>
<dbReference type="InterPro" id="IPR003196">
    <property type="entry name" value="TFIIF_beta"/>
</dbReference>
<keyword evidence="5" id="KW-0238">DNA-binding</keyword>
<dbReference type="FunFam" id="1.10.10.10:FF:000035">
    <property type="entry name" value="General transcription factor IIF subunit 2"/>
    <property type="match status" value="1"/>
</dbReference>
<evidence type="ECO:0000256" key="8">
    <source>
        <dbReference type="ARBA" id="ARBA00033388"/>
    </source>
</evidence>
<evidence type="ECO:0000313" key="12">
    <source>
        <dbReference type="Proteomes" id="UP000479190"/>
    </source>
</evidence>
<dbReference type="OrthoDB" id="26094at2759"/>
<reference evidence="11 12" key="1">
    <citation type="submission" date="2020-02" db="EMBL/GenBank/DDBJ databases">
        <authorList>
            <person name="Ferguson B K."/>
        </authorList>
    </citation>
    <scope>NUCLEOTIDE SEQUENCE [LARGE SCALE GENOMIC DNA]</scope>
</reference>
<keyword evidence="7" id="KW-0539">Nucleus</keyword>
<sequence length="250" mass="29112">MTKSSSSKSNNSEQSLDLTDIEKRVCWLVKVPKYVADRWDRAPGRIEVAKLKIAKHDRKKPEVSLKLSEAALALKEPDEQDIPEEHKLDYSTVAHQTIGVFSESDKKGNLNLCMEGKIVTKMECRPNGDDKYMQLKMESIREAAIPTRKTIQLETFVQTYKPVSNHKYNIEYAEKKKLEGKKMRGNKDTVLSIIFKAFESHQYYNIKDLVKKTNQPVGYLKEILNEVCNYNVRNPHKSMWELKPEYRHYD</sequence>
<proteinExistence type="inferred from homology"/>
<accession>A0A6H5I0P1</accession>
<dbReference type="Pfam" id="PF17683">
    <property type="entry name" value="TFIIF_beta_N"/>
    <property type="match status" value="1"/>
</dbReference>
<dbReference type="GO" id="GO:0003677">
    <property type="term" value="F:DNA binding"/>
    <property type="evidence" value="ECO:0007669"/>
    <property type="project" value="UniProtKB-KW"/>
</dbReference>
<dbReference type="AlphaFoldDB" id="A0A6H5I0P1"/>
<organism evidence="11 12">
    <name type="scientific">Trichogramma brassicae</name>
    <dbReference type="NCBI Taxonomy" id="86971"/>
    <lineage>
        <taxon>Eukaryota</taxon>
        <taxon>Metazoa</taxon>
        <taxon>Ecdysozoa</taxon>
        <taxon>Arthropoda</taxon>
        <taxon>Hexapoda</taxon>
        <taxon>Insecta</taxon>
        <taxon>Pterygota</taxon>
        <taxon>Neoptera</taxon>
        <taxon>Endopterygota</taxon>
        <taxon>Hymenoptera</taxon>
        <taxon>Apocrita</taxon>
        <taxon>Proctotrupomorpha</taxon>
        <taxon>Chalcidoidea</taxon>
        <taxon>Trichogrammatidae</taxon>
        <taxon>Trichogramma</taxon>
    </lineage>
</organism>
<evidence type="ECO:0000256" key="5">
    <source>
        <dbReference type="ARBA" id="ARBA00023125"/>
    </source>
</evidence>
<keyword evidence="4" id="KW-0805">Transcription regulation</keyword>
<dbReference type="InterPro" id="IPR040450">
    <property type="entry name" value="TFIIF_beta_HTH"/>
</dbReference>
<dbReference type="GO" id="GO:0006368">
    <property type="term" value="P:transcription elongation by RNA polymerase II"/>
    <property type="evidence" value="ECO:0007669"/>
    <property type="project" value="UniProtKB-ARBA"/>
</dbReference>
<feature type="domain" description="TFIIF beta subunit HTH" evidence="9">
    <location>
        <begin position="184"/>
        <end position="247"/>
    </location>
</feature>
<dbReference type="SUPFAM" id="SSF46785">
    <property type="entry name" value="Winged helix' DNA-binding domain"/>
    <property type="match status" value="1"/>
</dbReference>
<evidence type="ECO:0000259" key="9">
    <source>
        <dbReference type="Pfam" id="PF02270"/>
    </source>
</evidence>
<dbReference type="CDD" id="cd07980">
    <property type="entry name" value="TFIIF_beta"/>
    <property type="match status" value="1"/>
</dbReference>
<evidence type="ECO:0000256" key="6">
    <source>
        <dbReference type="ARBA" id="ARBA00023163"/>
    </source>
</evidence>
<keyword evidence="6" id="KW-0804">Transcription</keyword>
<dbReference type="Proteomes" id="UP000479190">
    <property type="component" value="Unassembled WGS sequence"/>
</dbReference>
<evidence type="ECO:0000259" key="10">
    <source>
        <dbReference type="Pfam" id="PF17683"/>
    </source>
</evidence>
<gene>
    <name evidence="11" type="ORF">TBRA_LOCUS2182</name>
</gene>
<evidence type="ECO:0000256" key="2">
    <source>
        <dbReference type="ARBA" id="ARBA00009543"/>
    </source>
</evidence>
<dbReference type="InterPro" id="IPR036388">
    <property type="entry name" value="WH-like_DNA-bd_sf"/>
</dbReference>
<dbReference type="GO" id="GO:0006367">
    <property type="term" value="P:transcription initiation at RNA polymerase II promoter"/>
    <property type="evidence" value="ECO:0007669"/>
    <property type="project" value="InterPro"/>
</dbReference>
<dbReference type="SUPFAM" id="SSF50916">
    <property type="entry name" value="Rap30/74 interaction domains"/>
    <property type="match status" value="1"/>
</dbReference>
<dbReference type="PANTHER" id="PTHR10445">
    <property type="entry name" value="GENERAL TRANSCRIPTION FACTOR IIF SUBUNIT 2"/>
    <property type="match status" value="1"/>
</dbReference>
<dbReference type="PANTHER" id="PTHR10445:SF0">
    <property type="entry name" value="GENERAL TRANSCRIPTION FACTOR IIF SUBUNIT 2"/>
    <property type="match status" value="1"/>
</dbReference>
<evidence type="ECO:0000256" key="4">
    <source>
        <dbReference type="ARBA" id="ARBA00023015"/>
    </source>
</evidence>
<dbReference type="GO" id="GO:0005674">
    <property type="term" value="C:transcription factor TFIIF complex"/>
    <property type="evidence" value="ECO:0007669"/>
    <property type="project" value="InterPro"/>
</dbReference>
<dbReference type="InterPro" id="IPR040504">
    <property type="entry name" value="TFIIF_beta_N"/>
</dbReference>
<dbReference type="Gene3D" id="1.10.10.10">
    <property type="entry name" value="Winged helix-like DNA-binding domain superfamily/Winged helix DNA-binding domain"/>
    <property type="match status" value="1"/>
</dbReference>
<evidence type="ECO:0000313" key="11">
    <source>
        <dbReference type="EMBL" id="CAB0030171.1"/>
    </source>
</evidence>
<keyword evidence="12" id="KW-1185">Reference proteome</keyword>
<feature type="domain" description="TFIIF beta subunit N-terminal" evidence="10">
    <location>
        <begin position="25"/>
        <end position="112"/>
    </location>
</feature>
<name>A0A6H5I0P1_9HYME</name>
<comment type="subcellular location">
    <subcellularLocation>
        <location evidence="1">Nucleus</location>
    </subcellularLocation>
</comment>
<dbReference type="InterPro" id="IPR011039">
    <property type="entry name" value="TFIIF_interaction"/>
</dbReference>
<dbReference type="Pfam" id="PF02270">
    <property type="entry name" value="TFIIF_beta"/>
    <property type="match status" value="1"/>
</dbReference>
<evidence type="ECO:0000256" key="3">
    <source>
        <dbReference type="ARBA" id="ARBA00020815"/>
    </source>
</evidence>
<dbReference type="EMBL" id="CADCXV010000435">
    <property type="protein sequence ID" value="CAB0030171.1"/>
    <property type="molecule type" value="Genomic_DNA"/>
</dbReference>
<comment type="similarity">
    <text evidence="2">Belongs to the TFIIF beta subunit family.</text>
</comment>